<dbReference type="InterPro" id="IPR036425">
    <property type="entry name" value="MoaB/Mog-like_dom_sf"/>
</dbReference>
<dbReference type="KEGG" id="bex:A11Q_1690"/>
<dbReference type="Gene3D" id="3.40.980.10">
    <property type="entry name" value="MoaB/Mog-like domain"/>
    <property type="match status" value="1"/>
</dbReference>
<dbReference type="eggNOG" id="COG1058">
    <property type="taxonomic scope" value="Bacteria"/>
</dbReference>
<dbReference type="EMBL" id="CP003537">
    <property type="protein sequence ID" value="AGH95906.1"/>
    <property type="molecule type" value="Genomic_DNA"/>
</dbReference>
<evidence type="ECO:0000313" key="3">
    <source>
        <dbReference type="Proteomes" id="UP000012040"/>
    </source>
</evidence>
<gene>
    <name evidence="2" type="ORF">A11Q_1690</name>
</gene>
<protein>
    <submittedName>
        <fullName evidence="2">Nucleotide-utilizing enzyme</fullName>
    </submittedName>
</protein>
<reference evidence="2 3" key="1">
    <citation type="journal article" date="2013" name="ISME J.">
        <title>By their genes ye shall know them: genomic signatures of predatory bacteria.</title>
        <authorList>
            <person name="Pasternak Z."/>
            <person name="Pietrokovski S."/>
            <person name="Rotem O."/>
            <person name="Gophna U."/>
            <person name="Lurie-Weinberger M.N."/>
            <person name="Jurkevitch E."/>
        </authorList>
    </citation>
    <scope>NUCLEOTIDE SEQUENCE [LARGE SCALE GENOMIC DNA]</scope>
    <source>
        <strain evidence="2 3">JSS</strain>
    </source>
</reference>
<accession>M4VCZ3</accession>
<dbReference type="OrthoDB" id="5288642at2"/>
<dbReference type="PANTHER" id="PTHR13939:SF0">
    <property type="entry name" value="NMN AMIDOHYDROLASE-LIKE PROTEIN YFAY"/>
    <property type="match status" value="1"/>
</dbReference>
<feature type="domain" description="MoaB/Mog" evidence="1">
    <location>
        <begin position="4"/>
        <end position="174"/>
    </location>
</feature>
<dbReference type="RefSeq" id="WP_015470396.1">
    <property type="nucleotide sequence ID" value="NC_020813.1"/>
</dbReference>
<proteinExistence type="predicted"/>
<name>M4VCZ3_9BACT</name>
<dbReference type="AlphaFoldDB" id="M4VCZ3"/>
<evidence type="ECO:0000259" key="1">
    <source>
        <dbReference type="SMART" id="SM00852"/>
    </source>
</evidence>
<dbReference type="InterPro" id="IPR001453">
    <property type="entry name" value="MoaB/Mog_dom"/>
</dbReference>
<dbReference type="InterPro" id="IPR050101">
    <property type="entry name" value="CinA"/>
</dbReference>
<dbReference type="PATRIC" id="fig|1184267.3.peg.1711"/>
<dbReference type="SMART" id="SM00852">
    <property type="entry name" value="MoCF_biosynth"/>
    <property type="match status" value="1"/>
</dbReference>
<dbReference type="Pfam" id="PF00994">
    <property type="entry name" value="MoCF_biosynth"/>
    <property type="match status" value="1"/>
</dbReference>
<dbReference type="CDD" id="cd00885">
    <property type="entry name" value="cinA"/>
    <property type="match status" value="1"/>
</dbReference>
<dbReference type="Proteomes" id="UP000012040">
    <property type="component" value="Chromosome"/>
</dbReference>
<sequence>MKASILAVGTELTTGQITNRNAVTLSEKLTSFGIVINSHLTVADNRETILSALQFLETQSDLIFITGGLGPTSDDFTRDVVADWAQVKMVFDETSWQHITQRLTNRGFQVREMQKQQCYFPEDSRILYNVEGTANGFQFDVLKNSGKKTVFVLPGPPREIAAIWRDHLNETLTELMSGTPKIIIRSWDTLGLGESDIASRVEEVLKDRPSSPSLEIGYRVHHPYCEVKLSYSEKDKAVWEPWVKKVDAVLDDVTITRDFADIFSPIVERLSNRDFTFYDFASHGNLHFRLSPHLKSISNWSFKQNLTAPSVDLFDHEDDFLALLPYNDLSCILLYSVDGQRYQKQIEPPLKSPLMQERRYQYYAEIALIELGKPSLQ</sequence>
<dbReference type="PANTHER" id="PTHR13939">
    <property type="entry name" value="NICOTINAMIDE-NUCLEOTIDE AMIDOHYDROLASE PNCC"/>
    <property type="match status" value="1"/>
</dbReference>
<dbReference type="STRING" id="1184267.A11Q_1690"/>
<dbReference type="SUPFAM" id="SSF53218">
    <property type="entry name" value="Molybdenum cofactor biosynthesis proteins"/>
    <property type="match status" value="1"/>
</dbReference>
<dbReference type="HOGENOM" id="CLU_030805_0_5_7"/>
<evidence type="ECO:0000313" key="2">
    <source>
        <dbReference type="EMBL" id="AGH95906.1"/>
    </source>
</evidence>
<organism evidence="2 3">
    <name type="scientific">Pseudobdellovibrio exovorus JSS</name>
    <dbReference type="NCBI Taxonomy" id="1184267"/>
    <lineage>
        <taxon>Bacteria</taxon>
        <taxon>Pseudomonadati</taxon>
        <taxon>Bdellovibrionota</taxon>
        <taxon>Bdellovibrionia</taxon>
        <taxon>Bdellovibrionales</taxon>
        <taxon>Pseudobdellovibrionaceae</taxon>
        <taxon>Pseudobdellovibrio</taxon>
    </lineage>
</organism>
<keyword evidence="3" id="KW-1185">Reference proteome</keyword>